<evidence type="ECO:0000256" key="6">
    <source>
        <dbReference type="PROSITE-ProRule" id="PRU00169"/>
    </source>
</evidence>
<evidence type="ECO:0000256" key="2">
    <source>
        <dbReference type="ARBA" id="ARBA00023012"/>
    </source>
</evidence>
<sequence>MRIVALSNASSQLSVIVKALRGFGYKTHAFSSSQALINNLLFETYDLLILDNSCGHQVQSVLDRIGTNMEGRVPVLFITDRAGARGIGTYLTAADDFIVKPLGAEELEPRVRALIQRAFPKDNHSELFFGPYHFSLKSCSLRFKGVLIDTRLKEYELALFLFRNLGRLLSREHLRDSVWGQKEAKPSRSVDTHMSRLRTKLKLFPENGYSIISVYGVGYRLQPVNRSDPGAA</sequence>
<organism evidence="10 11">
    <name type="scientific">Variovorax guangxiensis</name>
    <dbReference type="NCBI Taxonomy" id="1775474"/>
    <lineage>
        <taxon>Bacteria</taxon>
        <taxon>Pseudomonadati</taxon>
        <taxon>Pseudomonadota</taxon>
        <taxon>Betaproteobacteria</taxon>
        <taxon>Burkholderiales</taxon>
        <taxon>Comamonadaceae</taxon>
        <taxon>Variovorax</taxon>
    </lineage>
</organism>
<dbReference type="RefSeq" id="WP_140844899.1">
    <property type="nucleotide sequence ID" value="NZ_RCZI01000008.1"/>
</dbReference>
<dbReference type="PANTHER" id="PTHR48111:SF1">
    <property type="entry name" value="TWO-COMPONENT RESPONSE REGULATOR ORR33"/>
    <property type="match status" value="1"/>
</dbReference>
<dbReference type="InterPro" id="IPR039420">
    <property type="entry name" value="WalR-like"/>
</dbReference>
<dbReference type="PROSITE" id="PS51755">
    <property type="entry name" value="OMPR_PHOB"/>
    <property type="match status" value="1"/>
</dbReference>
<evidence type="ECO:0000313" key="10">
    <source>
        <dbReference type="EMBL" id="TPG23617.1"/>
    </source>
</evidence>
<dbReference type="InterPro" id="IPR036388">
    <property type="entry name" value="WH-like_DNA-bd_sf"/>
</dbReference>
<dbReference type="InterPro" id="IPR001789">
    <property type="entry name" value="Sig_transdc_resp-reg_receiver"/>
</dbReference>
<dbReference type="SUPFAM" id="SSF52172">
    <property type="entry name" value="CheY-like"/>
    <property type="match status" value="1"/>
</dbReference>
<dbReference type="InterPro" id="IPR016032">
    <property type="entry name" value="Sig_transdc_resp-reg_C-effctor"/>
</dbReference>
<evidence type="ECO:0000256" key="4">
    <source>
        <dbReference type="ARBA" id="ARBA00023125"/>
    </source>
</evidence>
<evidence type="ECO:0000259" key="9">
    <source>
        <dbReference type="PROSITE" id="PS51755"/>
    </source>
</evidence>
<dbReference type="PANTHER" id="PTHR48111">
    <property type="entry name" value="REGULATOR OF RPOS"/>
    <property type="match status" value="1"/>
</dbReference>
<keyword evidence="5" id="KW-0804">Transcription</keyword>
<dbReference type="GO" id="GO:0032993">
    <property type="term" value="C:protein-DNA complex"/>
    <property type="evidence" value="ECO:0007669"/>
    <property type="project" value="TreeGrafter"/>
</dbReference>
<proteinExistence type="predicted"/>
<dbReference type="OrthoDB" id="9802426at2"/>
<evidence type="ECO:0000256" key="5">
    <source>
        <dbReference type="ARBA" id="ARBA00023163"/>
    </source>
</evidence>
<dbReference type="Gene3D" id="1.10.10.10">
    <property type="entry name" value="Winged helix-like DNA-binding domain superfamily/Winged helix DNA-binding domain"/>
    <property type="match status" value="1"/>
</dbReference>
<evidence type="ECO:0000313" key="11">
    <source>
        <dbReference type="Proteomes" id="UP000319212"/>
    </source>
</evidence>
<reference evidence="10 11" key="1">
    <citation type="journal article" date="2019" name="Environ. Microbiol.">
        <title>Species interactions and distinct microbial communities in high Arctic permafrost affected cryosols are associated with the CH4 and CO2 gas fluxes.</title>
        <authorList>
            <person name="Altshuler I."/>
            <person name="Hamel J."/>
            <person name="Turney S."/>
            <person name="Magnuson E."/>
            <person name="Levesque R."/>
            <person name="Greer C."/>
            <person name="Whyte L.G."/>
        </authorList>
    </citation>
    <scope>NUCLEOTIDE SEQUENCE [LARGE SCALE GENOMIC DNA]</scope>
    <source>
        <strain evidence="10 11">S06.C</strain>
    </source>
</reference>
<comment type="caution">
    <text evidence="10">The sequence shown here is derived from an EMBL/GenBank/DDBJ whole genome shotgun (WGS) entry which is preliminary data.</text>
</comment>
<keyword evidence="4 7" id="KW-0238">DNA-binding</keyword>
<dbReference type="PROSITE" id="PS50110">
    <property type="entry name" value="RESPONSE_REGULATORY"/>
    <property type="match status" value="1"/>
</dbReference>
<dbReference type="Pfam" id="PF00486">
    <property type="entry name" value="Trans_reg_C"/>
    <property type="match status" value="1"/>
</dbReference>
<dbReference type="SUPFAM" id="SSF46894">
    <property type="entry name" value="C-terminal effector domain of the bipartite response regulators"/>
    <property type="match status" value="1"/>
</dbReference>
<dbReference type="Proteomes" id="UP000319212">
    <property type="component" value="Unassembled WGS sequence"/>
</dbReference>
<dbReference type="SMART" id="SM00862">
    <property type="entry name" value="Trans_reg_C"/>
    <property type="match status" value="1"/>
</dbReference>
<keyword evidence="3" id="KW-0805">Transcription regulation</keyword>
<dbReference type="GO" id="GO:0006355">
    <property type="term" value="P:regulation of DNA-templated transcription"/>
    <property type="evidence" value="ECO:0007669"/>
    <property type="project" value="InterPro"/>
</dbReference>
<gene>
    <name evidence="10" type="ORF">EAH82_19670</name>
</gene>
<dbReference type="EMBL" id="RCZI01000008">
    <property type="protein sequence ID" value="TPG23617.1"/>
    <property type="molecule type" value="Genomic_DNA"/>
</dbReference>
<dbReference type="GO" id="GO:0000976">
    <property type="term" value="F:transcription cis-regulatory region binding"/>
    <property type="evidence" value="ECO:0007669"/>
    <property type="project" value="TreeGrafter"/>
</dbReference>
<evidence type="ECO:0000256" key="3">
    <source>
        <dbReference type="ARBA" id="ARBA00023015"/>
    </source>
</evidence>
<dbReference type="Gene3D" id="3.40.50.2300">
    <property type="match status" value="1"/>
</dbReference>
<dbReference type="InterPro" id="IPR001867">
    <property type="entry name" value="OmpR/PhoB-type_DNA-bd"/>
</dbReference>
<dbReference type="InterPro" id="IPR011006">
    <property type="entry name" value="CheY-like_superfamily"/>
</dbReference>
<evidence type="ECO:0000256" key="1">
    <source>
        <dbReference type="ARBA" id="ARBA00022553"/>
    </source>
</evidence>
<dbReference type="GO" id="GO:0005829">
    <property type="term" value="C:cytosol"/>
    <property type="evidence" value="ECO:0007669"/>
    <property type="project" value="TreeGrafter"/>
</dbReference>
<evidence type="ECO:0000259" key="8">
    <source>
        <dbReference type="PROSITE" id="PS50110"/>
    </source>
</evidence>
<feature type="DNA-binding region" description="OmpR/PhoB-type" evidence="7">
    <location>
        <begin position="124"/>
        <end position="223"/>
    </location>
</feature>
<protein>
    <submittedName>
        <fullName evidence="10">DNA-binding response regulator</fullName>
    </submittedName>
</protein>
<keyword evidence="1 6" id="KW-0597">Phosphoprotein</keyword>
<dbReference type="AlphaFoldDB" id="A0A502DD71"/>
<dbReference type="CDD" id="cd00383">
    <property type="entry name" value="trans_reg_C"/>
    <property type="match status" value="1"/>
</dbReference>
<feature type="domain" description="OmpR/PhoB-type" evidence="9">
    <location>
        <begin position="124"/>
        <end position="223"/>
    </location>
</feature>
<keyword evidence="2" id="KW-0902">Two-component regulatory system</keyword>
<evidence type="ECO:0000256" key="7">
    <source>
        <dbReference type="PROSITE-ProRule" id="PRU01091"/>
    </source>
</evidence>
<name>A0A502DD71_9BURK</name>
<feature type="modified residue" description="4-aspartylphosphate" evidence="6">
    <location>
        <position position="51"/>
    </location>
</feature>
<feature type="domain" description="Response regulatory" evidence="8">
    <location>
        <begin position="2"/>
        <end position="115"/>
    </location>
</feature>
<accession>A0A502DD71</accession>
<dbReference type="GO" id="GO:0000156">
    <property type="term" value="F:phosphorelay response regulator activity"/>
    <property type="evidence" value="ECO:0007669"/>
    <property type="project" value="TreeGrafter"/>
</dbReference>